<evidence type="ECO:0000259" key="1">
    <source>
        <dbReference type="Pfam" id="PF00557"/>
    </source>
</evidence>
<evidence type="ECO:0000313" key="2">
    <source>
        <dbReference type="EMBL" id="HIU26087.1"/>
    </source>
</evidence>
<reference evidence="2" key="1">
    <citation type="submission" date="2020-10" db="EMBL/GenBank/DDBJ databases">
        <authorList>
            <person name="Gilroy R."/>
        </authorList>
    </citation>
    <scope>NUCLEOTIDE SEQUENCE</scope>
    <source>
        <strain evidence="2">ChiHcec3-6078</strain>
    </source>
</reference>
<keyword evidence="2" id="KW-0378">Hydrolase</keyword>
<name>A0A9D1I181_9FIRM</name>
<sequence>MSSMIKTADELMKIMKAAAMGDICFSHILEYIKPGMTEKEVADEIERTLMGLGAQGLSFPTICVSGENTTQPHGEPSDRKIQEGDFVTMDFGAVVEGYCGDMTRTIGIGSLSHEQKKVYDTVLRSQLEGLTACRAGVKCRDVDRASRSVIEKAGYGEFYIHGTGHGVGREVHEAPTLNAGSEETLEEFMPVTVEPGIYIPGKFGVRIEDLAIITDFGIINAVKSEKSLIII</sequence>
<organism evidence="2 3">
    <name type="scientific">Candidatus Allocopromorpha excrementigallinarum</name>
    <dbReference type="NCBI Taxonomy" id="2840742"/>
    <lineage>
        <taxon>Bacteria</taxon>
        <taxon>Bacillati</taxon>
        <taxon>Bacillota</taxon>
        <taxon>Clostridia</taxon>
        <taxon>Eubacteriales</taxon>
        <taxon>Eubacteriaceae</taxon>
        <taxon>Eubacteriaceae incertae sedis</taxon>
        <taxon>Candidatus Allocopromorpha</taxon>
    </lineage>
</organism>
<dbReference type="Proteomes" id="UP000824090">
    <property type="component" value="Unassembled WGS sequence"/>
</dbReference>
<comment type="caution">
    <text evidence="2">The sequence shown here is derived from an EMBL/GenBank/DDBJ whole genome shotgun (WGS) entry which is preliminary data.</text>
</comment>
<dbReference type="GO" id="GO:0004177">
    <property type="term" value="F:aminopeptidase activity"/>
    <property type="evidence" value="ECO:0007669"/>
    <property type="project" value="UniProtKB-KW"/>
</dbReference>
<reference evidence="2" key="2">
    <citation type="journal article" date="2021" name="PeerJ">
        <title>Extensive microbial diversity within the chicken gut microbiome revealed by metagenomics and culture.</title>
        <authorList>
            <person name="Gilroy R."/>
            <person name="Ravi A."/>
            <person name="Getino M."/>
            <person name="Pursley I."/>
            <person name="Horton D.L."/>
            <person name="Alikhan N.F."/>
            <person name="Baker D."/>
            <person name="Gharbi K."/>
            <person name="Hall N."/>
            <person name="Watson M."/>
            <person name="Adriaenssens E.M."/>
            <person name="Foster-Nyarko E."/>
            <person name="Jarju S."/>
            <person name="Secka A."/>
            <person name="Antonio M."/>
            <person name="Oren A."/>
            <person name="Chaudhuri R.R."/>
            <person name="La Ragione R."/>
            <person name="Hildebrand F."/>
            <person name="Pallen M.J."/>
        </authorList>
    </citation>
    <scope>NUCLEOTIDE SEQUENCE</scope>
    <source>
        <strain evidence="2">ChiHcec3-6078</strain>
    </source>
</reference>
<dbReference type="SUPFAM" id="SSF55920">
    <property type="entry name" value="Creatinase/aminopeptidase"/>
    <property type="match status" value="1"/>
</dbReference>
<dbReference type="PANTHER" id="PTHR46112:SF3">
    <property type="entry name" value="AMINOPEPTIDASE YPDF"/>
    <property type="match status" value="1"/>
</dbReference>
<accession>A0A9D1I181</accession>
<protein>
    <submittedName>
        <fullName evidence="2">Aminopeptidase P family protein</fullName>
    </submittedName>
</protein>
<dbReference type="AlphaFoldDB" id="A0A9D1I181"/>
<dbReference type="InterPro" id="IPR036005">
    <property type="entry name" value="Creatinase/aminopeptidase-like"/>
</dbReference>
<dbReference type="CDD" id="cd01092">
    <property type="entry name" value="APP-like"/>
    <property type="match status" value="1"/>
</dbReference>
<proteinExistence type="predicted"/>
<keyword evidence="2" id="KW-0645">Protease</keyword>
<dbReference type="Gene3D" id="3.90.230.10">
    <property type="entry name" value="Creatinase/methionine aminopeptidase superfamily"/>
    <property type="match status" value="1"/>
</dbReference>
<dbReference type="InterPro" id="IPR050659">
    <property type="entry name" value="Peptidase_M24B"/>
</dbReference>
<dbReference type="EMBL" id="DVMP01000117">
    <property type="protein sequence ID" value="HIU26087.1"/>
    <property type="molecule type" value="Genomic_DNA"/>
</dbReference>
<dbReference type="InterPro" id="IPR000994">
    <property type="entry name" value="Pept_M24"/>
</dbReference>
<dbReference type="Pfam" id="PF00557">
    <property type="entry name" value="Peptidase_M24"/>
    <property type="match status" value="1"/>
</dbReference>
<feature type="domain" description="Peptidase M24" evidence="1">
    <location>
        <begin position="13"/>
        <end position="215"/>
    </location>
</feature>
<gene>
    <name evidence="2" type="ORF">IAC50_06325</name>
</gene>
<keyword evidence="2" id="KW-0031">Aminopeptidase</keyword>
<evidence type="ECO:0000313" key="3">
    <source>
        <dbReference type="Proteomes" id="UP000824090"/>
    </source>
</evidence>
<dbReference type="PANTHER" id="PTHR46112">
    <property type="entry name" value="AMINOPEPTIDASE"/>
    <property type="match status" value="1"/>
</dbReference>